<dbReference type="Pfam" id="PF04548">
    <property type="entry name" value="AIG1"/>
    <property type="match status" value="2"/>
</dbReference>
<keyword evidence="2" id="KW-0547">Nucleotide-binding</keyword>
<organism evidence="6 7">
    <name type="scientific">Cirrhinus molitorella</name>
    <name type="common">mud carp</name>
    <dbReference type="NCBI Taxonomy" id="172907"/>
    <lineage>
        <taxon>Eukaryota</taxon>
        <taxon>Metazoa</taxon>
        <taxon>Chordata</taxon>
        <taxon>Craniata</taxon>
        <taxon>Vertebrata</taxon>
        <taxon>Euteleostomi</taxon>
        <taxon>Actinopterygii</taxon>
        <taxon>Neopterygii</taxon>
        <taxon>Teleostei</taxon>
        <taxon>Ostariophysi</taxon>
        <taxon>Cypriniformes</taxon>
        <taxon>Cyprinidae</taxon>
        <taxon>Labeoninae</taxon>
        <taxon>Labeonini</taxon>
        <taxon>Cirrhinus</taxon>
    </lineage>
</organism>
<feature type="region of interest" description="Disordered" evidence="4">
    <location>
        <begin position="501"/>
        <end position="522"/>
    </location>
</feature>
<comment type="caution">
    <text evidence="6">The sequence shown here is derived from an EMBL/GenBank/DDBJ whole genome shotgun (WGS) entry which is preliminary data.</text>
</comment>
<gene>
    <name evidence="6" type="ORF">QQF64_003357</name>
</gene>
<dbReference type="EMBL" id="JAYMGO010000011">
    <property type="protein sequence ID" value="KAL1265330.1"/>
    <property type="molecule type" value="Genomic_DNA"/>
</dbReference>
<feature type="compositionally biased region" description="Polar residues" evidence="4">
    <location>
        <begin position="505"/>
        <end position="520"/>
    </location>
</feature>
<evidence type="ECO:0000256" key="1">
    <source>
        <dbReference type="ARBA" id="ARBA00008535"/>
    </source>
</evidence>
<dbReference type="SUPFAM" id="SSF52540">
    <property type="entry name" value="P-loop containing nucleoside triphosphate hydrolases"/>
    <property type="match status" value="2"/>
</dbReference>
<dbReference type="Proteomes" id="UP001558613">
    <property type="component" value="Unassembled WGS sequence"/>
</dbReference>
<feature type="domain" description="AIG1-type G" evidence="5">
    <location>
        <begin position="2"/>
        <end position="202"/>
    </location>
</feature>
<evidence type="ECO:0000313" key="7">
    <source>
        <dbReference type="Proteomes" id="UP001558613"/>
    </source>
</evidence>
<evidence type="ECO:0000256" key="3">
    <source>
        <dbReference type="ARBA" id="ARBA00023134"/>
    </source>
</evidence>
<evidence type="ECO:0000259" key="5">
    <source>
        <dbReference type="PROSITE" id="PS51720"/>
    </source>
</evidence>
<accession>A0ABR3ML29</accession>
<dbReference type="PANTHER" id="PTHR10903">
    <property type="entry name" value="GTPASE, IMAP FAMILY MEMBER-RELATED"/>
    <property type="match status" value="1"/>
</dbReference>
<keyword evidence="7" id="KW-1185">Reference proteome</keyword>
<sequence>MEQELRAVLIGKQYSGKTSVINTILETSETETKGSTDEHVKREGFIDGRKVSLVETPGWWKTFNPSDVSNISKQQLVRRISLISPGPHAVLIVIRADSQFTEPDWRFLEKYVEMLGLNVWTHTIVIFTRGDLIKREDIEQHIQEDGSALKRLIEKCENKYHVFNNSNHHNRNQVKALLIKIEQIVGKNNGGHIEADMVKVNEVNEQWEQIKTRASFRKSRVQKERSTVQEKAYVRRLEEIRIVLFGWVFGGKSSAGNTILNRDEFAIGGQTTEGKRGFGYEDGRKMAVLDTPGWWKYFASEFNPDFIGSAMLKSVSECKKFPHAMLLVIPADTSFREEQLKIIEQNMSILGDDVWRHTIVLFTWGDKFQDISIEQHIESEGEALQWLIEKCRNRYHVFDNTDKKNRDQVSELLQKIDEMAAENSLFRLNTKNCDEKSHQRNDKQEDLNMEIRLKDVCHFLDEEFKRKAVEITKKIEKLSTDIMKESINLKKWASMEIQPEFQNEPPDSQNELTGPPQQDNIPEPVRTLLEKEFSRWETIIIDGVQESLKDIKSSFELSHAEKMRQSRNAVKRWLQNCYHYLGHTIVKIQAPKSLIKSQ</sequence>
<evidence type="ECO:0000313" key="6">
    <source>
        <dbReference type="EMBL" id="KAL1265330.1"/>
    </source>
</evidence>
<name>A0ABR3ML29_9TELE</name>
<dbReference type="Gene3D" id="3.40.50.300">
    <property type="entry name" value="P-loop containing nucleotide triphosphate hydrolases"/>
    <property type="match status" value="2"/>
</dbReference>
<keyword evidence="3" id="KW-0342">GTP-binding</keyword>
<proteinExistence type="inferred from homology"/>
<reference evidence="6 7" key="1">
    <citation type="submission" date="2023-09" db="EMBL/GenBank/DDBJ databases">
        <authorList>
            <person name="Wang M."/>
        </authorList>
    </citation>
    <scope>NUCLEOTIDE SEQUENCE [LARGE SCALE GENOMIC DNA]</scope>
    <source>
        <strain evidence="6">GT-2023</strain>
        <tissue evidence="6">Liver</tissue>
    </source>
</reference>
<evidence type="ECO:0000256" key="2">
    <source>
        <dbReference type="ARBA" id="ARBA00022741"/>
    </source>
</evidence>
<dbReference type="InterPro" id="IPR027417">
    <property type="entry name" value="P-loop_NTPase"/>
</dbReference>
<protein>
    <recommendedName>
        <fullName evidence="5">AIG1-type G domain-containing protein</fullName>
    </recommendedName>
</protein>
<dbReference type="InterPro" id="IPR045058">
    <property type="entry name" value="GIMA/IAN/Toc"/>
</dbReference>
<dbReference type="PANTHER" id="PTHR10903:SF107">
    <property type="entry name" value="GTPASE IMAP FAMILY MEMBER 4-LIKE-RELATED"/>
    <property type="match status" value="1"/>
</dbReference>
<dbReference type="PROSITE" id="PS51720">
    <property type="entry name" value="G_AIG1"/>
    <property type="match status" value="2"/>
</dbReference>
<evidence type="ECO:0000256" key="4">
    <source>
        <dbReference type="SAM" id="MobiDB-lite"/>
    </source>
</evidence>
<dbReference type="InterPro" id="IPR006703">
    <property type="entry name" value="G_AIG1"/>
</dbReference>
<comment type="similarity">
    <text evidence="1">Belongs to the TRAFAC class TrmE-Era-EngA-EngB-Septin-like GTPase superfamily. AIG1/Toc34/Toc159-like paraseptin GTPase family. IAN subfamily.</text>
</comment>
<feature type="domain" description="AIG1-type G" evidence="5">
    <location>
        <begin position="237"/>
        <end position="437"/>
    </location>
</feature>